<dbReference type="Proteomes" id="UP000265750">
    <property type="component" value="Unassembled WGS sequence"/>
</dbReference>
<evidence type="ECO:0008006" key="4">
    <source>
        <dbReference type="Google" id="ProtNLM"/>
    </source>
</evidence>
<organism evidence="2 3">
    <name type="scientific">Aureimonas flava</name>
    <dbReference type="NCBI Taxonomy" id="2320271"/>
    <lineage>
        <taxon>Bacteria</taxon>
        <taxon>Pseudomonadati</taxon>
        <taxon>Pseudomonadota</taxon>
        <taxon>Alphaproteobacteria</taxon>
        <taxon>Hyphomicrobiales</taxon>
        <taxon>Aurantimonadaceae</taxon>
        <taxon>Aureimonas</taxon>
    </lineage>
</organism>
<name>A0A3A1WR26_9HYPH</name>
<feature type="compositionally biased region" description="Basic and acidic residues" evidence="1">
    <location>
        <begin position="92"/>
        <end position="102"/>
    </location>
</feature>
<feature type="region of interest" description="Disordered" evidence="1">
    <location>
        <begin position="268"/>
        <end position="290"/>
    </location>
</feature>
<evidence type="ECO:0000313" key="2">
    <source>
        <dbReference type="EMBL" id="RIY03496.1"/>
    </source>
</evidence>
<keyword evidence="3" id="KW-1185">Reference proteome</keyword>
<dbReference type="EMBL" id="QYRN01000001">
    <property type="protein sequence ID" value="RIY03496.1"/>
    <property type="molecule type" value="Genomic_DNA"/>
</dbReference>
<gene>
    <name evidence="2" type="ORF">D3218_01685</name>
</gene>
<evidence type="ECO:0000313" key="3">
    <source>
        <dbReference type="Proteomes" id="UP000265750"/>
    </source>
</evidence>
<accession>A0A3A1WR26</accession>
<evidence type="ECO:0000256" key="1">
    <source>
        <dbReference type="SAM" id="MobiDB-lite"/>
    </source>
</evidence>
<proteinExistence type="predicted"/>
<dbReference type="AlphaFoldDB" id="A0A3A1WR26"/>
<reference evidence="3" key="1">
    <citation type="submission" date="2018-09" db="EMBL/GenBank/DDBJ databases">
        <authorList>
            <person name="Tuo L."/>
        </authorList>
    </citation>
    <scope>NUCLEOTIDE SEQUENCE [LARGE SCALE GENOMIC DNA]</scope>
    <source>
        <strain evidence="3">M2BS4Y-1</strain>
    </source>
</reference>
<sequence length="290" mass="31999">MKFFPADWQSDVLLRSCSIAARGLWIELLCIMQKAEPVGHLLVNGKAPAPSLLAVLCGTSEKEIRRLLDELREAGVFDEADGVIVSRRMVRDAEKAERDKTNGKKGGNPAVKAGVNPPVKPSVEGGINPIFQKPEARSQKNTLGASAPIEPAAPDPFEVFWRLYPKRDGSNPKKPAKEKFEKLVKAGADPEQITAAAIRLAAKHPKPTPYVPQALKWLGQERFNDDDTSATIHALVGDEQWSKRLAYARRERQWARIEWGPMPGEHGCRVPTHLLQPDDGQGWTAQKEAA</sequence>
<comment type="caution">
    <text evidence="2">The sequence shown here is derived from an EMBL/GenBank/DDBJ whole genome shotgun (WGS) entry which is preliminary data.</text>
</comment>
<feature type="region of interest" description="Disordered" evidence="1">
    <location>
        <begin position="92"/>
        <end position="123"/>
    </location>
</feature>
<protein>
    <recommendedName>
        <fullName evidence="4">DUF1376 domain-containing protein</fullName>
    </recommendedName>
</protein>